<evidence type="ECO:0000256" key="6">
    <source>
        <dbReference type="ARBA" id="ARBA00022679"/>
    </source>
</evidence>
<dbReference type="InterPro" id="IPR005467">
    <property type="entry name" value="His_kinase_dom"/>
</dbReference>
<dbReference type="InterPro" id="IPR004358">
    <property type="entry name" value="Sig_transdc_His_kin-like_C"/>
</dbReference>
<evidence type="ECO:0000256" key="9">
    <source>
        <dbReference type="ARBA" id="ARBA00022840"/>
    </source>
</evidence>
<comment type="catalytic activity">
    <reaction evidence="1">
        <text>ATP + protein L-histidine = ADP + protein N-phospho-L-histidine.</text>
        <dbReference type="EC" id="2.7.13.3"/>
    </reaction>
</comment>
<dbReference type="FunFam" id="3.30.565.10:FF:000006">
    <property type="entry name" value="Sensor histidine kinase WalK"/>
    <property type="match status" value="1"/>
</dbReference>
<dbReference type="SMART" id="SM00387">
    <property type="entry name" value="HATPase_c"/>
    <property type="match status" value="1"/>
</dbReference>
<keyword evidence="4" id="KW-1003">Cell membrane</keyword>
<organism evidence="15 16">
    <name type="scientific">Jeotgalibacillus soli</name>
    <dbReference type="NCBI Taxonomy" id="889306"/>
    <lineage>
        <taxon>Bacteria</taxon>
        <taxon>Bacillati</taxon>
        <taxon>Bacillota</taxon>
        <taxon>Bacilli</taxon>
        <taxon>Bacillales</taxon>
        <taxon>Caryophanaceae</taxon>
        <taxon>Jeotgalibacillus</taxon>
    </lineage>
</organism>
<evidence type="ECO:0000313" key="15">
    <source>
        <dbReference type="EMBL" id="KIL49436.1"/>
    </source>
</evidence>
<dbReference type="STRING" id="889306.KP78_09030"/>
<dbReference type="InterPro" id="IPR003660">
    <property type="entry name" value="HAMP_dom"/>
</dbReference>
<keyword evidence="7" id="KW-0547">Nucleotide-binding</keyword>
<evidence type="ECO:0000256" key="5">
    <source>
        <dbReference type="ARBA" id="ARBA00022553"/>
    </source>
</evidence>
<reference evidence="15 16" key="1">
    <citation type="submission" date="2015-01" db="EMBL/GenBank/DDBJ databases">
        <title>Genome sequencing of Jeotgalibacillus soli.</title>
        <authorList>
            <person name="Goh K.M."/>
            <person name="Chan K.-G."/>
            <person name="Yaakop A.S."/>
            <person name="Ee R."/>
            <person name="Gan H.M."/>
            <person name="Chan C.S."/>
        </authorList>
    </citation>
    <scope>NUCLEOTIDE SEQUENCE [LARGE SCALE GENOMIC DNA]</scope>
    <source>
        <strain evidence="15 16">P9</strain>
    </source>
</reference>
<accession>A0A0C2VYF0</accession>
<keyword evidence="6 15" id="KW-0808">Transferase</keyword>
<dbReference type="Gene3D" id="1.10.287.130">
    <property type="match status" value="1"/>
</dbReference>
<dbReference type="SMART" id="SM00304">
    <property type="entry name" value="HAMP"/>
    <property type="match status" value="1"/>
</dbReference>
<dbReference type="GO" id="GO:0007234">
    <property type="term" value="P:osmosensory signaling via phosphorelay pathway"/>
    <property type="evidence" value="ECO:0007669"/>
    <property type="project" value="TreeGrafter"/>
</dbReference>
<dbReference type="PRINTS" id="PR00344">
    <property type="entry name" value="BCTRLSENSOR"/>
</dbReference>
<dbReference type="Proteomes" id="UP000031938">
    <property type="component" value="Unassembled WGS sequence"/>
</dbReference>
<feature type="transmembrane region" description="Helical" evidence="12">
    <location>
        <begin position="12"/>
        <end position="29"/>
    </location>
</feature>
<dbReference type="SUPFAM" id="SSF55874">
    <property type="entry name" value="ATPase domain of HSP90 chaperone/DNA topoisomerase II/histidine kinase"/>
    <property type="match status" value="1"/>
</dbReference>
<feature type="domain" description="HAMP" evidence="14">
    <location>
        <begin position="182"/>
        <end position="234"/>
    </location>
</feature>
<dbReference type="PROSITE" id="PS50885">
    <property type="entry name" value="HAMP"/>
    <property type="match status" value="1"/>
</dbReference>
<dbReference type="EMBL" id="JXRP01000009">
    <property type="protein sequence ID" value="KIL49436.1"/>
    <property type="molecule type" value="Genomic_DNA"/>
</dbReference>
<proteinExistence type="predicted"/>
<keyword evidence="12" id="KW-0812">Transmembrane</keyword>
<evidence type="ECO:0000256" key="8">
    <source>
        <dbReference type="ARBA" id="ARBA00022777"/>
    </source>
</evidence>
<feature type="transmembrane region" description="Helical" evidence="12">
    <location>
        <begin position="162"/>
        <end position="181"/>
    </location>
</feature>
<dbReference type="PANTHER" id="PTHR42878:SF3">
    <property type="entry name" value="HISTIDINE PROTEIN KINASE SAES"/>
    <property type="match status" value="1"/>
</dbReference>
<keyword evidence="11 12" id="KW-0472">Membrane</keyword>
<keyword evidence="8 15" id="KW-0418">Kinase</keyword>
<evidence type="ECO:0000256" key="11">
    <source>
        <dbReference type="ARBA" id="ARBA00023136"/>
    </source>
</evidence>
<dbReference type="Gene3D" id="3.30.565.10">
    <property type="entry name" value="Histidine kinase-like ATPase, C-terminal domain"/>
    <property type="match status" value="1"/>
</dbReference>
<dbReference type="Pfam" id="PF00672">
    <property type="entry name" value="HAMP"/>
    <property type="match status" value="1"/>
</dbReference>
<evidence type="ECO:0000313" key="16">
    <source>
        <dbReference type="Proteomes" id="UP000031938"/>
    </source>
</evidence>
<dbReference type="AlphaFoldDB" id="A0A0C2VYF0"/>
<keyword evidence="16" id="KW-1185">Reference proteome</keyword>
<dbReference type="Gene3D" id="6.10.340.10">
    <property type="match status" value="1"/>
</dbReference>
<dbReference type="FunFam" id="1.10.287.130:FF:000001">
    <property type="entry name" value="Two-component sensor histidine kinase"/>
    <property type="match status" value="1"/>
</dbReference>
<evidence type="ECO:0000259" key="14">
    <source>
        <dbReference type="PROSITE" id="PS50885"/>
    </source>
</evidence>
<evidence type="ECO:0000256" key="10">
    <source>
        <dbReference type="ARBA" id="ARBA00023012"/>
    </source>
</evidence>
<dbReference type="GO" id="GO:0000155">
    <property type="term" value="F:phosphorelay sensor kinase activity"/>
    <property type="evidence" value="ECO:0007669"/>
    <property type="project" value="InterPro"/>
</dbReference>
<dbReference type="GO" id="GO:0005886">
    <property type="term" value="C:plasma membrane"/>
    <property type="evidence" value="ECO:0007669"/>
    <property type="project" value="UniProtKB-SubCell"/>
</dbReference>
<dbReference type="SUPFAM" id="SSF158472">
    <property type="entry name" value="HAMP domain-like"/>
    <property type="match status" value="1"/>
</dbReference>
<evidence type="ECO:0000256" key="7">
    <source>
        <dbReference type="ARBA" id="ARBA00022741"/>
    </source>
</evidence>
<dbReference type="CDD" id="cd00075">
    <property type="entry name" value="HATPase"/>
    <property type="match status" value="1"/>
</dbReference>
<feature type="domain" description="Histidine kinase" evidence="13">
    <location>
        <begin position="242"/>
        <end position="457"/>
    </location>
</feature>
<evidence type="ECO:0000256" key="2">
    <source>
        <dbReference type="ARBA" id="ARBA00004651"/>
    </source>
</evidence>
<evidence type="ECO:0000256" key="1">
    <source>
        <dbReference type="ARBA" id="ARBA00000085"/>
    </source>
</evidence>
<dbReference type="InterPro" id="IPR003594">
    <property type="entry name" value="HATPase_dom"/>
</dbReference>
<keyword evidence="12" id="KW-1133">Transmembrane helix</keyword>
<dbReference type="PATRIC" id="fig|889306.3.peg.907"/>
<dbReference type="GO" id="GO:0000156">
    <property type="term" value="F:phosphorelay response regulator activity"/>
    <property type="evidence" value="ECO:0007669"/>
    <property type="project" value="TreeGrafter"/>
</dbReference>
<comment type="caution">
    <text evidence="15">The sequence shown here is derived from an EMBL/GenBank/DDBJ whole genome shotgun (WGS) entry which is preliminary data.</text>
</comment>
<dbReference type="CDD" id="cd06225">
    <property type="entry name" value="HAMP"/>
    <property type="match status" value="1"/>
</dbReference>
<dbReference type="InterPro" id="IPR003661">
    <property type="entry name" value="HisK_dim/P_dom"/>
</dbReference>
<dbReference type="CDD" id="cd00082">
    <property type="entry name" value="HisKA"/>
    <property type="match status" value="1"/>
</dbReference>
<dbReference type="Pfam" id="PF02518">
    <property type="entry name" value="HATPase_c"/>
    <property type="match status" value="1"/>
</dbReference>
<dbReference type="EC" id="2.7.13.3" evidence="3"/>
<evidence type="ECO:0000256" key="12">
    <source>
        <dbReference type="SAM" id="Phobius"/>
    </source>
</evidence>
<dbReference type="InterPro" id="IPR036890">
    <property type="entry name" value="HATPase_C_sf"/>
</dbReference>
<dbReference type="InterPro" id="IPR036097">
    <property type="entry name" value="HisK_dim/P_sf"/>
</dbReference>
<gene>
    <name evidence="15" type="ORF">KP78_09030</name>
</gene>
<keyword evidence="5" id="KW-0597">Phosphoprotein</keyword>
<dbReference type="GO" id="GO:0030295">
    <property type="term" value="F:protein kinase activator activity"/>
    <property type="evidence" value="ECO:0007669"/>
    <property type="project" value="TreeGrafter"/>
</dbReference>
<dbReference type="PANTHER" id="PTHR42878">
    <property type="entry name" value="TWO-COMPONENT HISTIDINE KINASE"/>
    <property type="match status" value="1"/>
</dbReference>
<keyword evidence="9" id="KW-0067">ATP-binding</keyword>
<dbReference type="SUPFAM" id="SSF47384">
    <property type="entry name" value="Homodimeric domain of signal transducing histidine kinase"/>
    <property type="match status" value="1"/>
</dbReference>
<comment type="subcellular location">
    <subcellularLocation>
        <location evidence="2">Cell membrane</location>
        <topology evidence="2">Multi-pass membrane protein</topology>
    </subcellularLocation>
</comment>
<keyword evidence="10" id="KW-0902">Two-component regulatory system</keyword>
<protein>
    <recommendedName>
        <fullName evidence="3">histidine kinase</fullName>
        <ecNumber evidence="3">2.7.13.3</ecNumber>
    </recommendedName>
</protein>
<dbReference type="SMART" id="SM00388">
    <property type="entry name" value="HisKA"/>
    <property type="match status" value="1"/>
</dbReference>
<dbReference type="InterPro" id="IPR050351">
    <property type="entry name" value="BphY/WalK/GraS-like"/>
</dbReference>
<name>A0A0C2VYF0_9BACL</name>
<dbReference type="GO" id="GO:0005524">
    <property type="term" value="F:ATP binding"/>
    <property type="evidence" value="ECO:0007669"/>
    <property type="project" value="UniProtKB-KW"/>
</dbReference>
<evidence type="ECO:0000256" key="3">
    <source>
        <dbReference type="ARBA" id="ARBA00012438"/>
    </source>
</evidence>
<evidence type="ECO:0000256" key="4">
    <source>
        <dbReference type="ARBA" id="ARBA00022475"/>
    </source>
</evidence>
<dbReference type="Pfam" id="PF00512">
    <property type="entry name" value="HisKA"/>
    <property type="match status" value="1"/>
</dbReference>
<evidence type="ECO:0000259" key="13">
    <source>
        <dbReference type="PROSITE" id="PS50109"/>
    </source>
</evidence>
<dbReference type="PROSITE" id="PS50109">
    <property type="entry name" value="HIS_KIN"/>
    <property type="match status" value="1"/>
</dbReference>
<sequence>MVNKISIKISLLYFSIMSVILLVSLVVIHEKMVDGQVQTELDNLYQRGNSHSEVLESHFDEETQDHIVLMESKTTTDVMILDDEKRVISSSVQPNDEIEEILNRDISEMGLYGGIIAADWREQPYIASVSPFVRQNNDVGYVYMFKSTGRLQALIAALNQHFFISSLIMFVFLFISMFFLSRALTRPLLKMTEATKRLSKGDFTVDLPAASRDELGELSAAIQLLADDLHRLQTSRREFLASISHELRTPLTYIKGYSDIVSKNHINDEEREQYIDIIKEETEKLSKLIKDLLDLAKLDQHEFSIQLDEVPLMTMLERVAGKVRPAFQKKQLELVITGSGDIKAVVDPVRLEQVLLNLLDNARKYSHQGGKVKISVVKEDKVHLFIKDEGIGIPKEDLPYIFERLFRVDKSRNREMGGTGLGLSIVKELIEAQGGKINVQSDLQKGTTFELILEGEL</sequence>